<evidence type="ECO:0000259" key="2">
    <source>
        <dbReference type="SMART" id="SM00062"/>
    </source>
</evidence>
<dbReference type="Proteomes" id="UP000597444">
    <property type="component" value="Unassembled WGS sequence"/>
</dbReference>
<proteinExistence type="predicted"/>
<reference evidence="3" key="1">
    <citation type="submission" date="2020-10" db="EMBL/GenBank/DDBJ databases">
        <title>Taxonomic study of unclassified bacteria belonging to the class Ktedonobacteria.</title>
        <authorList>
            <person name="Yabe S."/>
            <person name="Wang C.M."/>
            <person name="Zheng Y."/>
            <person name="Sakai Y."/>
            <person name="Cavaletti L."/>
            <person name="Monciardini P."/>
            <person name="Donadio S."/>
        </authorList>
    </citation>
    <scope>NUCLEOTIDE SEQUENCE</scope>
    <source>
        <strain evidence="3">ID150040</strain>
    </source>
</reference>
<sequence length="311" mass="33804">MDELSRRTFLQRVGQAGGLVTAAGSLEAILSACGGNVSTTSTSTGGATPGAQKIENKGLKVPGLFQWGSTSDGGAPYVFQDPKDPTKLVGFEVEIADAISKLLNVKAKQVETDYAQLEQALQADKFDVVMNGWEITEDRKKTEIFSQSYYRYGQQIVIRGNDSRFSKFTDKDTLSLKDLEGYTVGTGASYKAAEILATDTKIKLKTYDPDLPFNDLALGRIDAVLIDLPIVTYYVLGIGSGGQANPKLKPIGVPFETSDYVIGYNKSNSNASVLQKEIDQAIAQIKSDGTLHQILQRWSLWNDQQAQIGTK</sequence>
<dbReference type="InterPro" id="IPR001638">
    <property type="entry name" value="Solute-binding_3/MltF_N"/>
</dbReference>
<dbReference type="InterPro" id="IPR006311">
    <property type="entry name" value="TAT_signal"/>
</dbReference>
<evidence type="ECO:0000256" key="1">
    <source>
        <dbReference type="ARBA" id="ARBA00022729"/>
    </source>
</evidence>
<dbReference type="Pfam" id="PF00497">
    <property type="entry name" value="SBP_bac_3"/>
    <property type="match status" value="1"/>
</dbReference>
<dbReference type="PANTHER" id="PTHR35936:SF19">
    <property type="entry name" value="AMINO-ACID-BINDING PROTEIN YXEM-RELATED"/>
    <property type="match status" value="1"/>
</dbReference>
<dbReference type="PROSITE" id="PS51318">
    <property type="entry name" value="TAT"/>
    <property type="match status" value="1"/>
</dbReference>
<comment type="caution">
    <text evidence="3">The sequence shown here is derived from an EMBL/GenBank/DDBJ whole genome shotgun (WGS) entry which is preliminary data.</text>
</comment>
<gene>
    <name evidence="3" type="ORF">KSF_018710</name>
</gene>
<dbReference type="EMBL" id="BNJK01000001">
    <property type="protein sequence ID" value="GHO91823.1"/>
    <property type="molecule type" value="Genomic_DNA"/>
</dbReference>
<keyword evidence="4" id="KW-1185">Reference proteome</keyword>
<dbReference type="SUPFAM" id="SSF53850">
    <property type="entry name" value="Periplasmic binding protein-like II"/>
    <property type="match status" value="1"/>
</dbReference>
<dbReference type="AlphaFoldDB" id="A0A8J3N0S3"/>
<evidence type="ECO:0000313" key="4">
    <source>
        <dbReference type="Proteomes" id="UP000597444"/>
    </source>
</evidence>
<evidence type="ECO:0000313" key="3">
    <source>
        <dbReference type="EMBL" id="GHO91823.1"/>
    </source>
</evidence>
<dbReference type="Gene3D" id="3.40.190.10">
    <property type="entry name" value="Periplasmic binding protein-like II"/>
    <property type="match status" value="2"/>
</dbReference>
<organism evidence="3 4">
    <name type="scientific">Reticulibacter mediterranei</name>
    <dbReference type="NCBI Taxonomy" id="2778369"/>
    <lineage>
        <taxon>Bacteria</taxon>
        <taxon>Bacillati</taxon>
        <taxon>Chloroflexota</taxon>
        <taxon>Ktedonobacteria</taxon>
        <taxon>Ktedonobacterales</taxon>
        <taxon>Reticulibacteraceae</taxon>
        <taxon>Reticulibacter</taxon>
    </lineage>
</organism>
<dbReference type="SMART" id="SM00062">
    <property type="entry name" value="PBPb"/>
    <property type="match status" value="1"/>
</dbReference>
<dbReference type="RefSeq" id="WP_220202695.1">
    <property type="nucleotide sequence ID" value="NZ_BNJK01000001.1"/>
</dbReference>
<feature type="domain" description="Solute-binding protein family 3/N-terminal" evidence="2">
    <location>
        <begin position="64"/>
        <end position="302"/>
    </location>
</feature>
<dbReference type="CDD" id="cd13530">
    <property type="entry name" value="PBP2_peptides_like"/>
    <property type="match status" value="1"/>
</dbReference>
<dbReference type="PANTHER" id="PTHR35936">
    <property type="entry name" value="MEMBRANE-BOUND LYTIC MUREIN TRANSGLYCOSYLASE F"/>
    <property type="match status" value="1"/>
</dbReference>
<name>A0A8J3N0S3_9CHLR</name>
<accession>A0A8J3N0S3</accession>
<keyword evidence="1" id="KW-0732">Signal</keyword>
<protein>
    <submittedName>
        <fullName evidence="3">Amino acid ABC transporter substrate-binding protein</fullName>
    </submittedName>
</protein>